<dbReference type="SUPFAM" id="SSF103473">
    <property type="entry name" value="MFS general substrate transporter"/>
    <property type="match status" value="1"/>
</dbReference>
<feature type="transmembrane region" description="Helical" evidence="5">
    <location>
        <begin position="93"/>
        <end position="113"/>
    </location>
</feature>
<feature type="transmembrane region" description="Helical" evidence="5">
    <location>
        <begin position="63"/>
        <end position="86"/>
    </location>
</feature>
<keyword evidence="1 5" id="KW-0812">Transmembrane</keyword>
<reference evidence="7 8" key="1">
    <citation type="submission" date="2020-08" db="EMBL/GenBank/DDBJ databases">
        <title>Genomic Encyclopedia of Type Strains, Phase III (KMG-III): the genomes of soil and plant-associated and newly described type strains.</title>
        <authorList>
            <person name="Whitman W."/>
        </authorList>
    </citation>
    <scope>NUCLEOTIDE SEQUENCE [LARGE SCALE GENOMIC DNA]</scope>
    <source>
        <strain evidence="7 8">CECT 8803</strain>
    </source>
</reference>
<dbReference type="RefSeq" id="WP_183416244.1">
    <property type="nucleotide sequence ID" value="NZ_JACHXA010000004.1"/>
</dbReference>
<accession>A0A839SSH3</accession>
<evidence type="ECO:0000256" key="4">
    <source>
        <dbReference type="SAM" id="MobiDB-lite"/>
    </source>
</evidence>
<dbReference type="Gene3D" id="1.20.1250.20">
    <property type="entry name" value="MFS general substrate transporter like domains"/>
    <property type="match status" value="2"/>
</dbReference>
<dbReference type="InterPro" id="IPR047200">
    <property type="entry name" value="MFS_YcaD-like"/>
</dbReference>
<feature type="domain" description="Major facilitator superfamily (MFS) profile" evidence="6">
    <location>
        <begin position="32"/>
        <end position="406"/>
    </location>
</feature>
<dbReference type="InterPro" id="IPR036259">
    <property type="entry name" value="MFS_trans_sf"/>
</dbReference>
<feature type="compositionally biased region" description="Pro residues" evidence="4">
    <location>
        <begin position="1"/>
        <end position="12"/>
    </location>
</feature>
<dbReference type="PROSITE" id="PS50850">
    <property type="entry name" value="MFS"/>
    <property type="match status" value="1"/>
</dbReference>
<feature type="transmembrane region" description="Helical" evidence="5">
    <location>
        <begin position="289"/>
        <end position="309"/>
    </location>
</feature>
<gene>
    <name evidence="7" type="ORF">FHR98_001699</name>
</gene>
<feature type="transmembrane region" description="Helical" evidence="5">
    <location>
        <begin position="261"/>
        <end position="282"/>
    </location>
</feature>
<dbReference type="PANTHER" id="PTHR23521">
    <property type="entry name" value="TRANSPORTER MFS SUPERFAMILY"/>
    <property type="match status" value="1"/>
</dbReference>
<dbReference type="GO" id="GO:0005886">
    <property type="term" value="C:plasma membrane"/>
    <property type="evidence" value="ECO:0007669"/>
    <property type="project" value="TreeGrafter"/>
</dbReference>
<feature type="transmembrane region" description="Helical" evidence="5">
    <location>
        <begin position="223"/>
        <end position="249"/>
    </location>
</feature>
<dbReference type="Proteomes" id="UP000581135">
    <property type="component" value="Unassembled WGS sequence"/>
</dbReference>
<keyword evidence="3 5" id="KW-0472">Membrane</keyword>
<feature type="transmembrane region" description="Helical" evidence="5">
    <location>
        <begin position="33"/>
        <end position="57"/>
    </location>
</feature>
<protein>
    <submittedName>
        <fullName evidence="7">MFS family permease</fullName>
    </submittedName>
</protein>
<feature type="transmembrane region" description="Helical" evidence="5">
    <location>
        <begin position="159"/>
        <end position="179"/>
    </location>
</feature>
<feature type="transmembrane region" description="Helical" evidence="5">
    <location>
        <begin position="185"/>
        <end position="203"/>
    </location>
</feature>
<keyword evidence="2 5" id="KW-1133">Transmembrane helix</keyword>
<dbReference type="GO" id="GO:0022857">
    <property type="term" value="F:transmembrane transporter activity"/>
    <property type="evidence" value="ECO:0007669"/>
    <property type="project" value="InterPro"/>
</dbReference>
<evidence type="ECO:0000256" key="5">
    <source>
        <dbReference type="SAM" id="Phobius"/>
    </source>
</evidence>
<comment type="caution">
    <text evidence="7">The sequence shown here is derived from an EMBL/GenBank/DDBJ whole genome shotgun (WGS) entry which is preliminary data.</text>
</comment>
<feature type="transmembrane region" description="Helical" evidence="5">
    <location>
        <begin position="374"/>
        <end position="397"/>
    </location>
</feature>
<dbReference type="Pfam" id="PF07690">
    <property type="entry name" value="MFS_1"/>
    <property type="match status" value="1"/>
</dbReference>
<feature type="transmembrane region" description="Helical" evidence="5">
    <location>
        <begin position="315"/>
        <end position="337"/>
    </location>
</feature>
<evidence type="ECO:0000256" key="1">
    <source>
        <dbReference type="ARBA" id="ARBA00022692"/>
    </source>
</evidence>
<dbReference type="AlphaFoldDB" id="A0A839SSH3"/>
<keyword evidence="8" id="KW-1185">Reference proteome</keyword>
<dbReference type="PANTHER" id="PTHR23521:SF3">
    <property type="entry name" value="MFS TRANSPORTER"/>
    <property type="match status" value="1"/>
</dbReference>
<feature type="transmembrane region" description="Helical" evidence="5">
    <location>
        <begin position="344"/>
        <end position="362"/>
    </location>
</feature>
<proteinExistence type="predicted"/>
<dbReference type="InterPro" id="IPR020846">
    <property type="entry name" value="MFS_dom"/>
</dbReference>
<evidence type="ECO:0000313" key="7">
    <source>
        <dbReference type="EMBL" id="MBB3065412.1"/>
    </source>
</evidence>
<sequence length="406" mass="42968">MSSPFPHDPIPHTPVTATPDPVKLTTSQQRRGLIALMASILAAGLTFGTGIPLIALILEKQGVSGTVIGLNSATPILATLFVAWVLPRSMRHLRTFPILMAGFALIIVSYLAMPALPYLAAWFPLRFLTGLGMAVHWVVSETWLNAVVKEERRSLMTGIYATMLGLGFAGGPLLLTFIGTDGWTPFLFLAGSITFAAIPLIWARDCIPTIEVSHESSGWQILLAAPTLFAAVFCSGLMDSAILSFLPIYGIRNGLDQDTSILLLSVAIAGTVALQIPLGFIADKVNRRMLLMACGAVGLLGSLALPWMLSTPWLLWPVVFIWGGVFVGLYTLSLAMLGQRFKGGALPAANGLFVMLYAMGSLSGPPLSGTMMDVVGPGGLPTVLATSAGLFLILGIARSFSSSSAR</sequence>
<dbReference type="CDD" id="cd17477">
    <property type="entry name" value="MFS_YcaD_like"/>
    <property type="match status" value="1"/>
</dbReference>
<evidence type="ECO:0000313" key="8">
    <source>
        <dbReference type="Proteomes" id="UP000581135"/>
    </source>
</evidence>
<feature type="transmembrane region" description="Helical" evidence="5">
    <location>
        <begin position="119"/>
        <end position="139"/>
    </location>
</feature>
<organism evidence="7 8">
    <name type="scientific">Limibacillus halophilus</name>
    <dbReference type="NCBI Taxonomy" id="1579333"/>
    <lineage>
        <taxon>Bacteria</taxon>
        <taxon>Pseudomonadati</taxon>
        <taxon>Pseudomonadota</taxon>
        <taxon>Alphaproteobacteria</taxon>
        <taxon>Rhodospirillales</taxon>
        <taxon>Rhodovibrionaceae</taxon>
        <taxon>Limibacillus</taxon>
    </lineage>
</organism>
<feature type="region of interest" description="Disordered" evidence="4">
    <location>
        <begin position="1"/>
        <end position="22"/>
    </location>
</feature>
<evidence type="ECO:0000256" key="2">
    <source>
        <dbReference type="ARBA" id="ARBA00022989"/>
    </source>
</evidence>
<name>A0A839SSH3_9PROT</name>
<evidence type="ECO:0000256" key="3">
    <source>
        <dbReference type="ARBA" id="ARBA00023136"/>
    </source>
</evidence>
<dbReference type="EMBL" id="JACHXA010000004">
    <property type="protein sequence ID" value="MBB3065412.1"/>
    <property type="molecule type" value="Genomic_DNA"/>
</dbReference>
<evidence type="ECO:0000259" key="6">
    <source>
        <dbReference type="PROSITE" id="PS50850"/>
    </source>
</evidence>
<dbReference type="InterPro" id="IPR011701">
    <property type="entry name" value="MFS"/>
</dbReference>